<comment type="cofactor">
    <cofactor evidence="11">
        <name>FAD</name>
        <dbReference type="ChEBI" id="CHEBI:57692"/>
    </cofactor>
    <text evidence="11">Binds 1 FAD per subunit.</text>
</comment>
<keyword evidence="6 11" id="KW-0560">Oxidoreductase</keyword>
<keyword evidence="15" id="KW-1185">Reference proteome</keyword>
<evidence type="ECO:0000256" key="3">
    <source>
        <dbReference type="ARBA" id="ARBA00016961"/>
    </source>
</evidence>
<evidence type="ECO:0000313" key="15">
    <source>
        <dbReference type="Proteomes" id="UP001597059"/>
    </source>
</evidence>
<evidence type="ECO:0000256" key="4">
    <source>
        <dbReference type="ARBA" id="ARBA00022630"/>
    </source>
</evidence>
<evidence type="ECO:0000259" key="12">
    <source>
        <dbReference type="Pfam" id="PF02852"/>
    </source>
</evidence>
<organism evidence="14 15">
    <name type="scientific">Rhodanobacter aciditrophus</name>
    <dbReference type="NCBI Taxonomy" id="1623218"/>
    <lineage>
        <taxon>Bacteria</taxon>
        <taxon>Pseudomonadati</taxon>
        <taxon>Pseudomonadota</taxon>
        <taxon>Gammaproteobacteria</taxon>
        <taxon>Lysobacterales</taxon>
        <taxon>Rhodanobacteraceae</taxon>
        <taxon>Rhodanobacter</taxon>
    </lineage>
</organism>
<dbReference type="InterPro" id="IPR006258">
    <property type="entry name" value="Lipoamide_DH"/>
</dbReference>
<keyword evidence="4 11" id="KW-0285">Flavoprotein</keyword>
<dbReference type="InterPro" id="IPR001100">
    <property type="entry name" value="Pyr_nuc-diS_OxRdtase"/>
</dbReference>
<evidence type="ECO:0000313" key="14">
    <source>
        <dbReference type="EMBL" id="MFD1382981.1"/>
    </source>
</evidence>
<evidence type="ECO:0000256" key="9">
    <source>
        <dbReference type="ARBA" id="ARBA00023284"/>
    </source>
</evidence>
<evidence type="ECO:0000259" key="13">
    <source>
        <dbReference type="Pfam" id="PF07992"/>
    </source>
</evidence>
<dbReference type="InterPro" id="IPR016156">
    <property type="entry name" value="FAD/NAD-linked_Rdtase_dimer_sf"/>
</dbReference>
<dbReference type="Gene3D" id="3.50.50.60">
    <property type="entry name" value="FAD/NAD(P)-binding domain"/>
    <property type="match status" value="2"/>
</dbReference>
<keyword evidence="9 11" id="KW-0676">Redox-active center</keyword>
<comment type="caution">
    <text evidence="14">The sequence shown here is derived from an EMBL/GenBank/DDBJ whole genome shotgun (WGS) entry which is preliminary data.</text>
</comment>
<dbReference type="NCBIfam" id="TIGR01350">
    <property type="entry name" value="lipoamide_DH"/>
    <property type="match status" value="1"/>
</dbReference>
<evidence type="ECO:0000256" key="1">
    <source>
        <dbReference type="ARBA" id="ARBA00007532"/>
    </source>
</evidence>
<reference evidence="15" key="1">
    <citation type="journal article" date="2019" name="Int. J. Syst. Evol. Microbiol.">
        <title>The Global Catalogue of Microorganisms (GCM) 10K type strain sequencing project: providing services to taxonomists for standard genome sequencing and annotation.</title>
        <authorList>
            <consortium name="The Broad Institute Genomics Platform"/>
            <consortium name="The Broad Institute Genome Sequencing Center for Infectious Disease"/>
            <person name="Wu L."/>
            <person name="Ma J."/>
        </authorList>
    </citation>
    <scope>NUCLEOTIDE SEQUENCE [LARGE SCALE GENOMIC DNA]</scope>
    <source>
        <strain evidence="15">JCM 30774</strain>
    </source>
</reference>
<comment type="similarity">
    <text evidence="1 11">Belongs to the class-I pyridine nucleotide-disulfide oxidoreductase family.</text>
</comment>
<dbReference type="InterPro" id="IPR036188">
    <property type="entry name" value="FAD/NAD-bd_sf"/>
</dbReference>
<dbReference type="EC" id="1.8.1.4" evidence="2 11"/>
<dbReference type="Gene3D" id="3.30.390.30">
    <property type="match status" value="1"/>
</dbReference>
<feature type="domain" description="Pyridine nucleotide-disulphide oxidoreductase dimerisation" evidence="12">
    <location>
        <begin position="340"/>
        <end position="448"/>
    </location>
</feature>
<dbReference type="Pfam" id="PF07992">
    <property type="entry name" value="Pyr_redox_2"/>
    <property type="match status" value="1"/>
</dbReference>
<gene>
    <name evidence="14" type="primary">lpdA</name>
    <name evidence="14" type="ORF">ACFQ45_06370</name>
</gene>
<keyword evidence="7 11" id="KW-0520">NAD</keyword>
<accession>A0ABW4B0E5</accession>
<dbReference type="PROSITE" id="PS00076">
    <property type="entry name" value="PYRIDINE_REDOX_1"/>
    <property type="match status" value="1"/>
</dbReference>
<dbReference type="InterPro" id="IPR050151">
    <property type="entry name" value="Class-I_Pyr_Nuc-Dis_Oxidored"/>
</dbReference>
<evidence type="ECO:0000256" key="6">
    <source>
        <dbReference type="ARBA" id="ARBA00023002"/>
    </source>
</evidence>
<dbReference type="Proteomes" id="UP001597059">
    <property type="component" value="Unassembled WGS sequence"/>
</dbReference>
<dbReference type="PIRSF" id="PIRSF000350">
    <property type="entry name" value="Mercury_reductase_MerA"/>
    <property type="match status" value="1"/>
</dbReference>
<name>A0ABW4B0E5_9GAMM</name>
<dbReference type="PRINTS" id="PR00411">
    <property type="entry name" value="PNDRDTASEI"/>
</dbReference>
<dbReference type="PANTHER" id="PTHR22912">
    <property type="entry name" value="DISULFIDE OXIDOREDUCTASE"/>
    <property type="match status" value="1"/>
</dbReference>
<evidence type="ECO:0000256" key="5">
    <source>
        <dbReference type="ARBA" id="ARBA00022827"/>
    </source>
</evidence>
<comment type="miscellaneous">
    <text evidence="11">The active site is a redox-active disulfide bond.</text>
</comment>
<dbReference type="SUPFAM" id="SSF55424">
    <property type="entry name" value="FAD/NAD-linked reductases, dimerisation (C-terminal) domain"/>
    <property type="match status" value="1"/>
</dbReference>
<dbReference type="EMBL" id="JBHTMN010000007">
    <property type="protein sequence ID" value="MFD1382981.1"/>
    <property type="molecule type" value="Genomic_DNA"/>
</dbReference>
<keyword evidence="8" id="KW-1015">Disulfide bond</keyword>
<dbReference type="SUPFAM" id="SSF51905">
    <property type="entry name" value="FAD/NAD(P)-binding domain"/>
    <property type="match status" value="1"/>
</dbReference>
<evidence type="ECO:0000256" key="10">
    <source>
        <dbReference type="ARBA" id="ARBA00049187"/>
    </source>
</evidence>
<dbReference type="PRINTS" id="PR00368">
    <property type="entry name" value="FADPNR"/>
</dbReference>
<dbReference type="InterPro" id="IPR004099">
    <property type="entry name" value="Pyr_nucl-diS_OxRdtase_dimer"/>
</dbReference>
<dbReference type="GO" id="GO:0004148">
    <property type="term" value="F:dihydrolipoyl dehydrogenase (NADH) activity"/>
    <property type="evidence" value="ECO:0007669"/>
    <property type="project" value="UniProtKB-EC"/>
</dbReference>
<comment type="catalytic activity">
    <reaction evidence="10 11">
        <text>N(6)-[(R)-dihydrolipoyl]-L-lysyl-[protein] + NAD(+) = N(6)-[(R)-lipoyl]-L-lysyl-[protein] + NADH + H(+)</text>
        <dbReference type="Rhea" id="RHEA:15045"/>
        <dbReference type="Rhea" id="RHEA-COMP:10474"/>
        <dbReference type="Rhea" id="RHEA-COMP:10475"/>
        <dbReference type="ChEBI" id="CHEBI:15378"/>
        <dbReference type="ChEBI" id="CHEBI:57540"/>
        <dbReference type="ChEBI" id="CHEBI:57945"/>
        <dbReference type="ChEBI" id="CHEBI:83099"/>
        <dbReference type="ChEBI" id="CHEBI:83100"/>
        <dbReference type="EC" id="1.8.1.4"/>
    </reaction>
</comment>
<evidence type="ECO:0000256" key="2">
    <source>
        <dbReference type="ARBA" id="ARBA00012608"/>
    </source>
</evidence>
<keyword evidence="5 11" id="KW-0274">FAD</keyword>
<proteinExistence type="inferred from homology"/>
<feature type="domain" description="FAD/NAD(P)-binding" evidence="13">
    <location>
        <begin position="3"/>
        <end position="321"/>
    </location>
</feature>
<evidence type="ECO:0000256" key="8">
    <source>
        <dbReference type="ARBA" id="ARBA00023157"/>
    </source>
</evidence>
<evidence type="ECO:0000256" key="7">
    <source>
        <dbReference type="ARBA" id="ARBA00023027"/>
    </source>
</evidence>
<protein>
    <recommendedName>
        <fullName evidence="3 11">Dihydrolipoyl dehydrogenase</fullName>
        <ecNumber evidence="2 11">1.8.1.4</ecNumber>
    </recommendedName>
</protein>
<sequence length="473" mass="50089">MTYDLVVLGSGPGGYAAAFRAADLGLSVALIERHNNLGGVCLNVGCIPSKALLHVAGKILEAEAPSHGVQFAKPMIDLEAIRHHRQSTVDTLTGNLKLMAEGRHVAVFHGEGQFDSSHSIVVKGDTEQRLEFKHAIIAVGSRAIRLPFIPYQDPRILDATSALQLERIPKHMLVIGGGIIGLEMATVYQSLGAQITIAELGDQIMTGADKDLVRVFEKANKSRMDFLTQTQVTAVEPTPDTLKVRLKDAHGEQTLNVDAVLVAVGRTPNGRNAGIPEIGVKLDERGFILTNDQCQTSIPNIYAIGDVTHGPMLAHKASHQGHTAAEVIAGKAVDFQPLAIPSIAYTYPEVAWVGLTETSAKQQGIAVKTAAFPWSASGRAIASGVTQGKTKLIYDPETERVLGAGIVGAHAGELLGELTLAIEFGATLEDIALTIHAHPSLHETVGLAAEVGAGTITDLPNKQAVKRQPSGRA</sequence>
<evidence type="ECO:0000256" key="11">
    <source>
        <dbReference type="RuleBase" id="RU003692"/>
    </source>
</evidence>
<dbReference type="InterPro" id="IPR012999">
    <property type="entry name" value="Pyr_OxRdtase_I_AS"/>
</dbReference>
<dbReference type="RefSeq" id="WP_377366159.1">
    <property type="nucleotide sequence ID" value="NZ_JBHTMN010000007.1"/>
</dbReference>
<dbReference type="PANTHER" id="PTHR22912:SF160">
    <property type="entry name" value="DIHYDROLIPOYL DEHYDROGENASE"/>
    <property type="match status" value="1"/>
</dbReference>
<dbReference type="InterPro" id="IPR023753">
    <property type="entry name" value="FAD/NAD-binding_dom"/>
</dbReference>
<dbReference type="Pfam" id="PF02852">
    <property type="entry name" value="Pyr_redox_dim"/>
    <property type="match status" value="1"/>
</dbReference>